<gene>
    <name evidence="2" type="ORF">FHX76_002151</name>
</gene>
<reference evidence="2 3" key="1">
    <citation type="submission" date="2020-02" db="EMBL/GenBank/DDBJ databases">
        <title>Sequencing the genomes of 1000 actinobacteria strains.</title>
        <authorList>
            <person name="Klenk H.-P."/>
        </authorList>
    </citation>
    <scope>NUCLEOTIDE SEQUENCE [LARGE SCALE GENOMIC DNA]</scope>
    <source>
        <strain evidence="2 3">DSM 27960</strain>
    </source>
</reference>
<keyword evidence="1" id="KW-0732">Signal</keyword>
<keyword evidence="3" id="KW-1185">Reference proteome</keyword>
<feature type="signal peptide" evidence="1">
    <location>
        <begin position="1"/>
        <end position="23"/>
    </location>
</feature>
<dbReference type="Proteomes" id="UP000541033">
    <property type="component" value="Unassembled WGS sequence"/>
</dbReference>
<accession>A0A7X5R234</accession>
<protein>
    <submittedName>
        <fullName evidence="2">Uncharacterized protein</fullName>
    </submittedName>
</protein>
<dbReference type="EMBL" id="JAAMOX010000002">
    <property type="protein sequence ID" value="NIH54255.1"/>
    <property type="molecule type" value="Genomic_DNA"/>
</dbReference>
<proteinExistence type="predicted"/>
<comment type="caution">
    <text evidence="2">The sequence shown here is derived from an EMBL/GenBank/DDBJ whole genome shotgun (WGS) entry which is preliminary data.</text>
</comment>
<evidence type="ECO:0000313" key="2">
    <source>
        <dbReference type="EMBL" id="NIH54255.1"/>
    </source>
</evidence>
<name>A0A7X5R234_9MICO</name>
<evidence type="ECO:0000313" key="3">
    <source>
        <dbReference type="Proteomes" id="UP000541033"/>
    </source>
</evidence>
<dbReference type="PROSITE" id="PS51257">
    <property type="entry name" value="PROKAR_LIPOPROTEIN"/>
    <property type="match status" value="1"/>
</dbReference>
<feature type="chain" id="PRO_5038657222" evidence="1">
    <location>
        <begin position="24"/>
        <end position="136"/>
    </location>
</feature>
<dbReference type="RefSeq" id="WP_167150656.1">
    <property type="nucleotide sequence ID" value="NZ_JAAMOX010000002.1"/>
</dbReference>
<evidence type="ECO:0000256" key="1">
    <source>
        <dbReference type="SAM" id="SignalP"/>
    </source>
</evidence>
<organism evidence="2 3">
    <name type="scientific">Lysinibacter cavernae</name>
    <dbReference type="NCBI Taxonomy" id="1640652"/>
    <lineage>
        <taxon>Bacteria</taxon>
        <taxon>Bacillati</taxon>
        <taxon>Actinomycetota</taxon>
        <taxon>Actinomycetes</taxon>
        <taxon>Micrococcales</taxon>
        <taxon>Microbacteriaceae</taxon>
        <taxon>Lysinibacter</taxon>
    </lineage>
</organism>
<sequence>MKSRQIAASLALIGALISAPLLAGCTDGGGAQESRPAVSLPAEFPSDFTVTDGKIIEADTMGDDGWAVTVVVNDEAAQKRAVSDLEQEGYVIHGSNTDDKKIQSFSLNNGERTVTVVLTQADGEFLVDYSFASMTR</sequence>
<dbReference type="AlphaFoldDB" id="A0A7X5R234"/>